<proteinExistence type="predicted"/>
<keyword evidence="3" id="KW-1185">Reference proteome</keyword>
<dbReference type="Proteomes" id="UP000655443">
    <property type="component" value="Unassembled WGS sequence"/>
</dbReference>
<protein>
    <submittedName>
        <fullName evidence="2">Uncharacterized protein</fullName>
    </submittedName>
</protein>
<dbReference type="EMBL" id="BMVG01000040">
    <property type="protein sequence ID" value="GHE13383.1"/>
    <property type="molecule type" value="Genomic_DNA"/>
</dbReference>
<feature type="compositionally biased region" description="Polar residues" evidence="1">
    <location>
        <begin position="1"/>
        <end position="12"/>
    </location>
</feature>
<organism evidence="2 3">
    <name type="scientific">Streptomyces alanosinicus</name>
    <dbReference type="NCBI Taxonomy" id="68171"/>
    <lineage>
        <taxon>Bacteria</taxon>
        <taxon>Bacillati</taxon>
        <taxon>Actinomycetota</taxon>
        <taxon>Actinomycetes</taxon>
        <taxon>Kitasatosporales</taxon>
        <taxon>Streptomycetaceae</taxon>
        <taxon>Streptomyces</taxon>
    </lineage>
</organism>
<feature type="compositionally biased region" description="Acidic residues" evidence="1">
    <location>
        <begin position="93"/>
        <end position="111"/>
    </location>
</feature>
<dbReference type="RefSeq" id="WP_373310977.1">
    <property type="nucleotide sequence ID" value="NZ_BMVG01000040.1"/>
</dbReference>
<feature type="compositionally biased region" description="Acidic residues" evidence="1">
    <location>
        <begin position="58"/>
        <end position="68"/>
    </location>
</feature>
<reference evidence="2" key="1">
    <citation type="journal article" date="2014" name="Int. J. Syst. Evol. Microbiol.">
        <title>Complete genome sequence of Corynebacterium casei LMG S-19264T (=DSM 44701T), isolated from a smear-ripened cheese.</title>
        <authorList>
            <consortium name="US DOE Joint Genome Institute (JGI-PGF)"/>
            <person name="Walter F."/>
            <person name="Albersmeier A."/>
            <person name="Kalinowski J."/>
            <person name="Ruckert C."/>
        </authorList>
    </citation>
    <scope>NUCLEOTIDE SEQUENCE</scope>
    <source>
        <strain evidence="2">JCM 4714</strain>
    </source>
</reference>
<reference evidence="2" key="2">
    <citation type="submission" date="2020-09" db="EMBL/GenBank/DDBJ databases">
        <authorList>
            <person name="Sun Q."/>
            <person name="Ohkuma M."/>
        </authorList>
    </citation>
    <scope>NUCLEOTIDE SEQUENCE</scope>
    <source>
        <strain evidence="2">JCM 4714</strain>
    </source>
</reference>
<accession>A0A918YSE0</accession>
<gene>
    <name evidence="2" type="ORF">GCM10010339_80180</name>
</gene>
<name>A0A918YSE0_9ACTN</name>
<feature type="region of interest" description="Disordered" evidence="1">
    <location>
        <begin position="1"/>
        <end position="111"/>
    </location>
</feature>
<evidence type="ECO:0000256" key="1">
    <source>
        <dbReference type="SAM" id="MobiDB-lite"/>
    </source>
</evidence>
<evidence type="ECO:0000313" key="3">
    <source>
        <dbReference type="Proteomes" id="UP000655443"/>
    </source>
</evidence>
<evidence type="ECO:0000313" key="2">
    <source>
        <dbReference type="EMBL" id="GHE13383.1"/>
    </source>
</evidence>
<dbReference type="AlphaFoldDB" id="A0A918YSE0"/>
<comment type="caution">
    <text evidence="2">The sequence shown here is derived from an EMBL/GenBank/DDBJ whole genome shotgun (WGS) entry which is preliminary data.</text>
</comment>
<sequence>MTSFWKSTSSIGFVQPKGFSSCGRSTATRGWKPLAPGPSRSAIRPTTIKGILIAGTETDPETDPEPETSGDAGAAAFLHSPARLFATVATPDTTDDDHDDQLDDEAEVEAR</sequence>